<dbReference type="RefSeq" id="WP_007319460.1">
    <property type="nucleotide sequence ID" value="NZ_BAEH01000106.1"/>
</dbReference>
<dbReference type="AlphaFoldDB" id="H0R4X4"/>
<evidence type="ECO:0000259" key="1">
    <source>
        <dbReference type="Pfam" id="PF02470"/>
    </source>
</evidence>
<keyword evidence="3" id="KW-1185">Reference proteome</keyword>
<organism evidence="2 3">
    <name type="scientific">Gordonia effusa NBRC 100432</name>
    <dbReference type="NCBI Taxonomy" id="1077974"/>
    <lineage>
        <taxon>Bacteria</taxon>
        <taxon>Bacillati</taxon>
        <taxon>Actinomycetota</taxon>
        <taxon>Actinomycetes</taxon>
        <taxon>Mycobacteriales</taxon>
        <taxon>Gordoniaceae</taxon>
        <taxon>Gordonia</taxon>
    </lineage>
</organism>
<comment type="caution">
    <text evidence="2">The sequence shown here is derived from an EMBL/GenBank/DDBJ whole genome shotgun (WGS) entry which is preliminary data.</text>
</comment>
<sequence length="377" mass="40491">MTQKRLLATIVGIVTVAMVVAVGVSGKQYYDSKHGPVSVCGIFRDAVGLYPGNKVTMLGIHVGNVERIETVDNHVKVEMTVDRDATLPAELGAVTITSSIVTDRHVELTPAYTGGSTFDTSKCIPIERTKTPVGFTESMRAITKLSNDITGKAPDSSDQDAAPDEVSRALFVLATQIKGSSKNLNGAIRNISGILGDTASAANFVLRQVLDNVGQISKGLDNGSNAISFAVSALTDGLNIARRVTPDVIGIINDISHWISPIANLAYKYGPTLIRLVDWAWPILHGVLSDVPRVVDILKQIPPAAQNLLKMFDTDIKSGRLQYRPPKFRVDPELVTHICGLEPLRLNVPTCMRDFKSGDKMDLGIVQLVLAAVGTEG</sequence>
<evidence type="ECO:0000313" key="3">
    <source>
        <dbReference type="Proteomes" id="UP000035034"/>
    </source>
</evidence>
<accession>H0R4X4</accession>
<dbReference type="GO" id="GO:0005576">
    <property type="term" value="C:extracellular region"/>
    <property type="evidence" value="ECO:0007669"/>
    <property type="project" value="TreeGrafter"/>
</dbReference>
<dbReference type="OrthoDB" id="4608030at2"/>
<feature type="domain" description="Mce/MlaD" evidence="1">
    <location>
        <begin position="43"/>
        <end position="110"/>
    </location>
</feature>
<evidence type="ECO:0000313" key="2">
    <source>
        <dbReference type="EMBL" id="GAB20125.1"/>
    </source>
</evidence>
<proteinExistence type="predicted"/>
<dbReference type="EMBL" id="BAEH01000106">
    <property type="protein sequence ID" value="GAB20125.1"/>
    <property type="molecule type" value="Genomic_DNA"/>
</dbReference>
<dbReference type="Pfam" id="PF02470">
    <property type="entry name" value="MlaD"/>
    <property type="match status" value="1"/>
</dbReference>
<dbReference type="PANTHER" id="PTHR33371">
    <property type="entry name" value="INTERMEMBRANE PHOSPHOLIPID TRANSPORT SYSTEM BINDING PROTEIN MLAD-RELATED"/>
    <property type="match status" value="1"/>
</dbReference>
<dbReference type="Proteomes" id="UP000035034">
    <property type="component" value="Unassembled WGS sequence"/>
</dbReference>
<protein>
    <submittedName>
        <fullName evidence="2">Mce family protein</fullName>
    </submittedName>
</protein>
<dbReference type="InterPro" id="IPR003399">
    <property type="entry name" value="Mce/MlaD"/>
</dbReference>
<dbReference type="PANTHER" id="PTHR33371:SF4">
    <property type="entry name" value="INTERMEMBRANE PHOSPHOLIPID TRANSPORT SYSTEM BINDING PROTEIN MLAD"/>
    <property type="match status" value="1"/>
</dbReference>
<reference evidence="2 3" key="1">
    <citation type="submission" date="2011-12" db="EMBL/GenBank/DDBJ databases">
        <title>Whole genome shotgun sequence of Gordonia effusa NBRC 100432.</title>
        <authorList>
            <person name="Yoshida I."/>
            <person name="Takarada H."/>
            <person name="Hosoyama A."/>
            <person name="Tsuchikane K."/>
            <person name="Katsumata H."/>
            <person name="Yamazaki S."/>
            <person name="Fujita N."/>
        </authorList>
    </citation>
    <scope>NUCLEOTIDE SEQUENCE [LARGE SCALE GENOMIC DNA]</scope>
    <source>
        <strain evidence="2 3">NBRC 100432</strain>
    </source>
</reference>
<dbReference type="STRING" id="1077974.GOEFS_106_00210"/>
<dbReference type="InterPro" id="IPR052336">
    <property type="entry name" value="MlaD_Phospholipid_Transporter"/>
</dbReference>
<dbReference type="eggNOG" id="COG1463">
    <property type="taxonomic scope" value="Bacteria"/>
</dbReference>
<gene>
    <name evidence="2" type="primary">mceD</name>
    <name evidence="2" type="ORF">GOEFS_106_00210</name>
</gene>
<name>H0R4X4_9ACTN</name>